<comment type="caution">
    <text evidence="2">The sequence shown here is derived from an EMBL/GenBank/DDBJ whole genome shotgun (WGS) entry which is preliminary data.</text>
</comment>
<dbReference type="InParanoid" id="A0A554N7F9"/>
<dbReference type="OrthoDB" id="170398at2157"/>
<proteinExistence type="predicted"/>
<evidence type="ECO:0000313" key="2">
    <source>
        <dbReference type="EMBL" id="TSD13337.1"/>
    </source>
</evidence>
<organism evidence="2 3">
    <name type="scientific">Haloglomus irregulare</name>
    <dbReference type="NCBI Taxonomy" id="2234134"/>
    <lineage>
        <taxon>Archaea</taxon>
        <taxon>Methanobacteriati</taxon>
        <taxon>Methanobacteriota</taxon>
        <taxon>Stenosarchaea group</taxon>
        <taxon>Halobacteria</taxon>
        <taxon>Halobacteriales</taxon>
        <taxon>Natronomonadaceae</taxon>
        <taxon>Haloglomus</taxon>
    </lineage>
</organism>
<feature type="transmembrane region" description="Helical" evidence="1">
    <location>
        <begin position="6"/>
        <end position="25"/>
    </location>
</feature>
<sequence>MVHEFAITAAKTVTLVLGGLITYLTAKAYRRTGAPSLRALAIGFGIITVGGVIAGVGDLTGMAGLRTNVFIQSAVTAVGFAVITYSLYQG</sequence>
<feature type="transmembrane region" description="Helical" evidence="1">
    <location>
        <begin position="69"/>
        <end position="88"/>
    </location>
</feature>
<protein>
    <recommendedName>
        <fullName evidence="4">YapH protein</fullName>
    </recommendedName>
</protein>
<dbReference type="Proteomes" id="UP000319894">
    <property type="component" value="Unassembled WGS sequence"/>
</dbReference>
<evidence type="ECO:0000256" key="1">
    <source>
        <dbReference type="SAM" id="Phobius"/>
    </source>
</evidence>
<accession>A0A554N7F9</accession>
<evidence type="ECO:0000313" key="3">
    <source>
        <dbReference type="Proteomes" id="UP000319894"/>
    </source>
</evidence>
<dbReference type="RefSeq" id="WP_144262524.1">
    <property type="nucleotide sequence ID" value="NZ_QMDX01000008.1"/>
</dbReference>
<keyword evidence="1" id="KW-0812">Transmembrane</keyword>
<reference evidence="2 3" key="1">
    <citation type="submission" date="2018-06" db="EMBL/GenBank/DDBJ databases">
        <title>Natronomonas sp. F16-60 a new haloarchaeon isolated from a solar saltern of Isla Cristina, Huelva, Spain.</title>
        <authorList>
            <person name="Duran-Viseras A."/>
            <person name="Sanchez-Porro C."/>
            <person name="Ventosa A."/>
        </authorList>
    </citation>
    <scope>NUCLEOTIDE SEQUENCE [LARGE SCALE GENOMIC DNA]</scope>
    <source>
        <strain evidence="2 3">F16-60</strain>
    </source>
</reference>
<keyword evidence="1" id="KW-0472">Membrane</keyword>
<dbReference type="AlphaFoldDB" id="A0A554N7F9"/>
<dbReference type="Pfam" id="PF24365">
    <property type="entry name" value="DUF7521"/>
    <property type="match status" value="1"/>
</dbReference>
<gene>
    <name evidence="2" type="ORF">DP107_12645</name>
</gene>
<dbReference type="EMBL" id="QMDX01000008">
    <property type="protein sequence ID" value="TSD13337.1"/>
    <property type="molecule type" value="Genomic_DNA"/>
</dbReference>
<feature type="transmembrane region" description="Helical" evidence="1">
    <location>
        <begin position="37"/>
        <end position="57"/>
    </location>
</feature>
<dbReference type="InterPro" id="IPR055943">
    <property type="entry name" value="DUF7521"/>
</dbReference>
<keyword evidence="3" id="KW-1185">Reference proteome</keyword>
<keyword evidence="1" id="KW-1133">Transmembrane helix</keyword>
<name>A0A554N7F9_9EURY</name>
<evidence type="ECO:0008006" key="4">
    <source>
        <dbReference type="Google" id="ProtNLM"/>
    </source>
</evidence>